<dbReference type="EMBL" id="AWFH01000013">
    <property type="protein sequence ID" value="KCZ61443.1"/>
    <property type="molecule type" value="Genomic_DNA"/>
</dbReference>
<dbReference type="PRINTS" id="PR00081">
    <property type="entry name" value="GDHRDH"/>
</dbReference>
<dbReference type="Proteomes" id="UP000024547">
    <property type="component" value="Unassembled WGS sequence"/>
</dbReference>
<reference evidence="4 5" key="1">
    <citation type="journal article" date="2014" name="Antonie Van Leeuwenhoek">
        <title>Hyphomonas beringensis sp. nov. and Hyphomonas chukchiensis sp. nov., isolated from surface seawater of the Bering Sea and Chukchi Sea.</title>
        <authorList>
            <person name="Li C."/>
            <person name="Lai Q."/>
            <person name="Li G."/>
            <person name="Dong C."/>
            <person name="Wang J."/>
            <person name="Liao Y."/>
            <person name="Shao Z."/>
        </authorList>
    </citation>
    <scope>NUCLEOTIDE SEQUENCE [LARGE SCALE GENOMIC DNA]</scope>
    <source>
        <strain evidence="4 5">22II1-22F38</strain>
    </source>
</reference>
<evidence type="ECO:0000313" key="4">
    <source>
        <dbReference type="EMBL" id="KCZ61443.1"/>
    </source>
</evidence>
<name>A0A059E1D9_9PROT</name>
<sequence>MKLDGKVAVVTGGASGLGAAAARSFVEQGARVALFDLSEVAGNALCGELGNKVCQFFKVDVTDDQSVAEAVEKTRDQFGAVHIAVNAAGIPAPTKILDREGNPCELSKFTKVIMVNLVGTFNVMSKCVAEMAKNTPDDQGERGVVINVSSGAAYEGQVGQSGYSASKAGVIGMNMPAARELGAVGVRVNAIAPGLFLTQMVKGLGDKVVASLVDTIEAPRRAGDPMEFAHACQFIVENGYLNGETIRLDAATRLRAR</sequence>
<evidence type="ECO:0000313" key="5">
    <source>
        <dbReference type="Proteomes" id="UP000024547"/>
    </source>
</evidence>
<comment type="caution">
    <text evidence="4">The sequence shown here is derived from an EMBL/GenBank/DDBJ whole genome shotgun (WGS) entry which is preliminary data.</text>
</comment>
<organism evidence="4 5">
    <name type="scientific">Hyphomonas atlantica</name>
    <dbReference type="NCBI Taxonomy" id="1280948"/>
    <lineage>
        <taxon>Bacteria</taxon>
        <taxon>Pseudomonadati</taxon>
        <taxon>Pseudomonadota</taxon>
        <taxon>Alphaproteobacteria</taxon>
        <taxon>Hyphomonadales</taxon>
        <taxon>Hyphomonadaceae</taxon>
        <taxon>Hyphomonas</taxon>
    </lineage>
</organism>
<protein>
    <recommendedName>
        <fullName evidence="6">3-hydroxy-2-methylbutyryl-CoA dehydrogenase</fullName>
    </recommendedName>
</protein>
<dbReference type="FunFam" id="3.40.50.720:FF:000173">
    <property type="entry name" value="3-oxoacyl-[acyl-carrier protein] reductase"/>
    <property type="match status" value="1"/>
</dbReference>
<dbReference type="Pfam" id="PF00106">
    <property type="entry name" value="adh_short"/>
    <property type="match status" value="1"/>
</dbReference>
<dbReference type="PROSITE" id="PS00061">
    <property type="entry name" value="ADH_SHORT"/>
    <property type="match status" value="1"/>
</dbReference>
<evidence type="ECO:0000256" key="1">
    <source>
        <dbReference type="ARBA" id="ARBA00006484"/>
    </source>
</evidence>
<dbReference type="InterPro" id="IPR020904">
    <property type="entry name" value="Sc_DH/Rdtase_CS"/>
</dbReference>
<comment type="similarity">
    <text evidence="1 3">Belongs to the short-chain dehydrogenases/reductases (SDR) family.</text>
</comment>
<evidence type="ECO:0000256" key="3">
    <source>
        <dbReference type="RuleBase" id="RU000363"/>
    </source>
</evidence>
<proteinExistence type="inferred from homology"/>
<evidence type="ECO:0008006" key="6">
    <source>
        <dbReference type="Google" id="ProtNLM"/>
    </source>
</evidence>
<accession>A0A059E1D9</accession>
<dbReference type="InterPro" id="IPR036291">
    <property type="entry name" value="NAD(P)-bd_dom_sf"/>
</dbReference>
<dbReference type="PANTHER" id="PTHR43658">
    <property type="entry name" value="SHORT-CHAIN DEHYDROGENASE/REDUCTASE"/>
    <property type="match status" value="1"/>
</dbReference>
<dbReference type="Gene3D" id="3.40.50.720">
    <property type="entry name" value="NAD(P)-binding Rossmann-like Domain"/>
    <property type="match status" value="1"/>
</dbReference>
<dbReference type="GO" id="GO:0016491">
    <property type="term" value="F:oxidoreductase activity"/>
    <property type="evidence" value="ECO:0007669"/>
    <property type="project" value="UniProtKB-KW"/>
</dbReference>
<dbReference type="PRINTS" id="PR00080">
    <property type="entry name" value="SDRFAMILY"/>
</dbReference>
<dbReference type="RefSeq" id="WP_035551455.1">
    <property type="nucleotide sequence ID" value="NZ_AWFH01000013.1"/>
</dbReference>
<gene>
    <name evidence="4" type="ORF">HY36_16415</name>
</gene>
<dbReference type="OrthoDB" id="9795647at2"/>
<evidence type="ECO:0000256" key="2">
    <source>
        <dbReference type="ARBA" id="ARBA00023002"/>
    </source>
</evidence>
<keyword evidence="2" id="KW-0560">Oxidoreductase</keyword>
<dbReference type="AlphaFoldDB" id="A0A059E1D9"/>
<dbReference type="InterPro" id="IPR002347">
    <property type="entry name" value="SDR_fam"/>
</dbReference>
<dbReference type="PATRIC" id="fig|1280948.3.peg.1814"/>
<dbReference type="SUPFAM" id="SSF51735">
    <property type="entry name" value="NAD(P)-binding Rossmann-fold domains"/>
    <property type="match status" value="1"/>
</dbReference>
<keyword evidence="5" id="KW-1185">Reference proteome</keyword>
<dbReference type="STRING" id="1280948.HY36_16415"/>
<dbReference type="eggNOG" id="COG1028">
    <property type="taxonomic scope" value="Bacteria"/>
</dbReference>
<dbReference type="PANTHER" id="PTHR43658:SF8">
    <property type="entry name" value="17-BETA-HYDROXYSTEROID DEHYDROGENASE 14-RELATED"/>
    <property type="match status" value="1"/>
</dbReference>